<dbReference type="FunFam" id="3.10.20.90:FF:000160">
    <property type="entry name" value="Polyubiquitin-C"/>
    <property type="match status" value="1"/>
</dbReference>
<dbReference type="CDD" id="cd01763">
    <property type="entry name" value="Ubl_SUMO_like"/>
    <property type="match status" value="1"/>
</dbReference>
<dbReference type="PANTHER" id="PTHR10666">
    <property type="entry name" value="UBIQUITIN"/>
    <property type="match status" value="1"/>
</dbReference>
<dbReference type="InterPro" id="IPR029071">
    <property type="entry name" value="Ubiquitin-like_domsf"/>
</dbReference>
<dbReference type="InterPro" id="IPR019956">
    <property type="entry name" value="Ubiquitin_dom"/>
</dbReference>
<dbReference type="InterPro" id="IPR019954">
    <property type="entry name" value="Ubiquitin_CS"/>
</dbReference>
<dbReference type="SMART" id="SM00213">
    <property type="entry name" value="UBQ"/>
    <property type="match status" value="2"/>
</dbReference>
<name>A0A7S2LZF2_9STRA</name>
<protein>
    <recommendedName>
        <fullName evidence="2">Ubiquitin-like domain-containing protein</fullName>
    </recommendedName>
</protein>
<reference evidence="3" key="1">
    <citation type="submission" date="2021-01" db="EMBL/GenBank/DDBJ databases">
        <authorList>
            <person name="Corre E."/>
            <person name="Pelletier E."/>
            <person name="Niang G."/>
            <person name="Scheremetjew M."/>
            <person name="Finn R."/>
            <person name="Kale V."/>
            <person name="Holt S."/>
            <person name="Cochrane G."/>
            <person name="Meng A."/>
            <person name="Brown T."/>
            <person name="Cohen L."/>
        </authorList>
    </citation>
    <scope>NUCLEOTIDE SEQUENCE</scope>
    <source>
        <strain evidence="3">SM1012Den-03</strain>
    </source>
</reference>
<dbReference type="Gene3D" id="3.10.20.90">
    <property type="entry name" value="Phosphatidylinositol 3-kinase Catalytic Subunit, Chain A, domain 1"/>
    <property type="match status" value="2"/>
</dbReference>
<organism evidence="3">
    <name type="scientific">Skeletonema marinoi</name>
    <dbReference type="NCBI Taxonomy" id="267567"/>
    <lineage>
        <taxon>Eukaryota</taxon>
        <taxon>Sar</taxon>
        <taxon>Stramenopiles</taxon>
        <taxon>Ochrophyta</taxon>
        <taxon>Bacillariophyta</taxon>
        <taxon>Coscinodiscophyceae</taxon>
        <taxon>Thalassiosirophycidae</taxon>
        <taxon>Thalassiosirales</taxon>
        <taxon>Skeletonemataceae</taxon>
        <taxon>Skeletonema</taxon>
        <taxon>Skeletonema marinoi-dohrnii complex</taxon>
    </lineage>
</organism>
<dbReference type="InterPro" id="IPR050158">
    <property type="entry name" value="Ubiquitin_ubiquitin-like"/>
</dbReference>
<sequence>MGAVNSKRKSPPENEGATEPSAKRACHRSDDVANAESLAVAAGAGGSTDTPNIVTTPREDAFDQKTWWMVDLTPIAGSSPQGASALVKRCMRTHGWDEAKTRKVLDAYRQFMILKKELKDWDANILSPCYLVDQMWHCHILDVMNYYHDMMLLCGHIVGHNPDGALDYIAKQKRDESTRASLIDNFGSYDEEVWDYSPDAASETVGTEDSNYSESESGVHQDDTITIDVRGQAGDVIRFVMKRSTKIVKVFDAFAAKIGRDLSDLRFELDGERIDFDPNDDTADSLGLEDDDQIDCFFAQPGTMKIFVKTLTGKTIPLLARPTDTVDSIKEALREKEGIPPEQQRLIFAGKDLEDGNTLTDYNIGKESVLHFIPKTRGC</sequence>
<evidence type="ECO:0000259" key="2">
    <source>
        <dbReference type="PROSITE" id="PS50053"/>
    </source>
</evidence>
<feature type="region of interest" description="Disordered" evidence="1">
    <location>
        <begin position="37"/>
        <end position="56"/>
    </location>
</feature>
<dbReference type="AlphaFoldDB" id="A0A7S2LZF2"/>
<dbReference type="EMBL" id="HBGZ01025226">
    <property type="protein sequence ID" value="CAD9620881.1"/>
    <property type="molecule type" value="Transcribed_RNA"/>
</dbReference>
<gene>
    <name evidence="3" type="ORF">SMAR0320_LOCUS17921</name>
</gene>
<dbReference type="Pfam" id="PF11976">
    <property type="entry name" value="Rad60-SLD"/>
    <property type="match status" value="1"/>
</dbReference>
<dbReference type="Pfam" id="PF00240">
    <property type="entry name" value="ubiquitin"/>
    <property type="match status" value="1"/>
</dbReference>
<feature type="region of interest" description="Disordered" evidence="1">
    <location>
        <begin position="1"/>
        <end position="30"/>
    </location>
</feature>
<dbReference type="SUPFAM" id="SSF54236">
    <property type="entry name" value="Ubiquitin-like"/>
    <property type="match status" value="2"/>
</dbReference>
<dbReference type="InterPro" id="IPR022617">
    <property type="entry name" value="Rad60/SUMO-like_dom"/>
</dbReference>
<evidence type="ECO:0000313" key="3">
    <source>
        <dbReference type="EMBL" id="CAD9620881.1"/>
    </source>
</evidence>
<dbReference type="PROSITE" id="PS00299">
    <property type="entry name" value="UBIQUITIN_1"/>
    <property type="match status" value="1"/>
</dbReference>
<feature type="domain" description="Ubiquitin-like" evidence="2">
    <location>
        <begin position="304"/>
        <end position="379"/>
    </location>
</feature>
<accession>A0A7S2LZF2</accession>
<dbReference type="PROSITE" id="PS50053">
    <property type="entry name" value="UBIQUITIN_2"/>
    <property type="match status" value="1"/>
</dbReference>
<evidence type="ECO:0000256" key="1">
    <source>
        <dbReference type="SAM" id="MobiDB-lite"/>
    </source>
</evidence>
<dbReference type="InterPro" id="IPR000626">
    <property type="entry name" value="Ubiquitin-like_dom"/>
</dbReference>
<dbReference type="PRINTS" id="PR00348">
    <property type="entry name" value="UBIQUITIN"/>
</dbReference>
<proteinExistence type="predicted"/>